<evidence type="ECO:0000313" key="1">
    <source>
        <dbReference type="EMBL" id="ORX43572.1"/>
    </source>
</evidence>
<gene>
    <name evidence="1" type="ORF">DM01DRAFT_1378751</name>
</gene>
<dbReference type="AlphaFoldDB" id="A0A1X2G3E9"/>
<organism evidence="1 2">
    <name type="scientific">Hesseltinella vesiculosa</name>
    <dbReference type="NCBI Taxonomy" id="101127"/>
    <lineage>
        <taxon>Eukaryota</taxon>
        <taxon>Fungi</taxon>
        <taxon>Fungi incertae sedis</taxon>
        <taxon>Mucoromycota</taxon>
        <taxon>Mucoromycotina</taxon>
        <taxon>Mucoromycetes</taxon>
        <taxon>Mucorales</taxon>
        <taxon>Cunninghamellaceae</taxon>
        <taxon>Hesseltinella</taxon>
    </lineage>
</organism>
<proteinExistence type="predicted"/>
<dbReference type="Proteomes" id="UP000242146">
    <property type="component" value="Unassembled WGS sequence"/>
</dbReference>
<protein>
    <submittedName>
        <fullName evidence="1">Uncharacterized protein</fullName>
    </submittedName>
</protein>
<keyword evidence="2" id="KW-1185">Reference proteome</keyword>
<comment type="caution">
    <text evidence="1">The sequence shown here is derived from an EMBL/GenBank/DDBJ whole genome shotgun (WGS) entry which is preliminary data.</text>
</comment>
<evidence type="ECO:0000313" key="2">
    <source>
        <dbReference type="Proteomes" id="UP000242146"/>
    </source>
</evidence>
<name>A0A1X2G3E9_9FUNG</name>
<dbReference type="EMBL" id="MCGT01000054">
    <property type="protein sequence ID" value="ORX43572.1"/>
    <property type="molecule type" value="Genomic_DNA"/>
</dbReference>
<sequence>MGGQKNGHNAITAYTTETHWLPSCLSSSINMQISSQLDNRTHSWNVPRQSCRQPPSPMTDIASCRPYLNPPLQSPYSTYEDLHLWIVMSEIASSSRQFLDGEPQQQPPDRCLHLTYGSIRARHQGKKPVNVGRQHGHRPCTCIPDAADGDAQILGTKKLPVR</sequence>
<accession>A0A1X2G3E9</accession>
<reference evidence="1 2" key="1">
    <citation type="submission" date="2016-07" db="EMBL/GenBank/DDBJ databases">
        <title>Pervasive Adenine N6-methylation of Active Genes in Fungi.</title>
        <authorList>
            <consortium name="DOE Joint Genome Institute"/>
            <person name="Mondo S.J."/>
            <person name="Dannebaum R.O."/>
            <person name="Kuo R.C."/>
            <person name="Labutti K."/>
            <person name="Haridas S."/>
            <person name="Kuo A."/>
            <person name="Salamov A."/>
            <person name="Ahrendt S.R."/>
            <person name="Lipzen A."/>
            <person name="Sullivan W."/>
            <person name="Andreopoulos W.B."/>
            <person name="Clum A."/>
            <person name="Lindquist E."/>
            <person name="Daum C."/>
            <person name="Ramamoorthy G.K."/>
            <person name="Gryganskyi A."/>
            <person name="Culley D."/>
            <person name="Magnuson J.K."/>
            <person name="James T.Y."/>
            <person name="O'Malley M.A."/>
            <person name="Stajich J.E."/>
            <person name="Spatafora J.W."/>
            <person name="Visel A."/>
            <person name="Grigoriev I.V."/>
        </authorList>
    </citation>
    <scope>NUCLEOTIDE SEQUENCE [LARGE SCALE GENOMIC DNA]</scope>
    <source>
        <strain evidence="1 2">NRRL 3301</strain>
    </source>
</reference>